<name>A0AAV5AKZ5_9AGAM</name>
<gene>
    <name evidence="2" type="ORF">Clacol_007626</name>
</gene>
<dbReference type="EMBL" id="BPWL01000008">
    <property type="protein sequence ID" value="GJJ13374.1"/>
    <property type="molecule type" value="Genomic_DNA"/>
</dbReference>
<dbReference type="AlphaFoldDB" id="A0AAV5AKZ5"/>
<comment type="caution">
    <text evidence="2">The sequence shown here is derived from an EMBL/GenBank/DDBJ whole genome shotgun (WGS) entry which is preliminary data.</text>
</comment>
<dbReference type="Proteomes" id="UP001050691">
    <property type="component" value="Unassembled WGS sequence"/>
</dbReference>
<sequence length="131" mass="14218">MDMTMKTDDLLFNPWVKIGGDDGNESDSDKDSESDSNKDSNGSNENRNENDSDEGGNESDLDEDSNENVPDEDSNENAPDEDGNAPGCMKCLKHIILVPLPMLQLEQLFTPPPYSASGCPTTTSSTKSLDK</sequence>
<keyword evidence="3" id="KW-1185">Reference proteome</keyword>
<feature type="compositionally biased region" description="Polar residues" evidence="1">
    <location>
        <begin position="118"/>
        <end position="131"/>
    </location>
</feature>
<feature type="region of interest" description="Disordered" evidence="1">
    <location>
        <begin position="109"/>
        <end position="131"/>
    </location>
</feature>
<organism evidence="2 3">
    <name type="scientific">Clathrus columnatus</name>
    <dbReference type="NCBI Taxonomy" id="1419009"/>
    <lineage>
        <taxon>Eukaryota</taxon>
        <taxon>Fungi</taxon>
        <taxon>Dikarya</taxon>
        <taxon>Basidiomycota</taxon>
        <taxon>Agaricomycotina</taxon>
        <taxon>Agaricomycetes</taxon>
        <taxon>Phallomycetidae</taxon>
        <taxon>Phallales</taxon>
        <taxon>Clathraceae</taxon>
        <taxon>Clathrus</taxon>
    </lineage>
</organism>
<feature type="compositionally biased region" description="Acidic residues" evidence="1">
    <location>
        <begin position="51"/>
        <end position="83"/>
    </location>
</feature>
<protein>
    <submittedName>
        <fullName evidence="2">Uncharacterized protein</fullName>
    </submittedName>
</protein>
<accession>A0AAV5AKZ5</accession>
<evidence type="ECO:0000313" key="3">
    <source>
        <dbReference type="Proteomes" id="UP001050691"/>
    </source>
</evidence>
<feature type="compositionally biased region" description="Basic and acidic residues" evidence="1">
    <location>
        <begin position="27"/>
        <end position="38"/>
    </location>
</feature>
<proteinExistence type="predicted"/>
<evidence type="ECO:0000256" key="1">
    <source>
        <dbReference type="SAM" id="MobiDB-lite"/>
    </source>
</evidence>
<reference evidence="2" key="1">
    <citation type="submission" date="2021-10" db="EMBL/GenBank/DDBJ databases">
        <title>De novo Genome Assembly of Clathrus columnatus (Basidiomycota, Fungi) Using Illumina and Nanopore Sequence Data.</title>
        <authorList>
            <person name="Ogiso-Tanaka E."/>
            <person name="Itagaki H."/>
            <person name="Hosoya T."/>
            <person name="Hosaka K."/>
        </authorList>
    </citation>
    <scope>NUCLEOTIDE SEQUENCE</scope>
    <source>
        <strain evidence="2">MO-923</strain>
    </source>
</reference>
<feature type="region of interest" description="Disordered" evidence="1">
    <location>
        <begin position="1"/>
        <end position="88"/>
    </location>
</feature>
<evidence type="ECO:0000313" key="2">
    <source>
        <dbReference type="EMBL" id="GJJ13374.1"/>
    </source>
</evidence>